<proteinExistence type="predicted"/>
<accession>A0A226EDV2</accession>
<comment type="caution">
    <text evidence="1">The sequence shown here is derived from an EMBL/GenBank/DDBJ whole genome shotgun (WGS) entry which is preliminary data.</text>
</comment>
<sequence>MGGARNWEKVKIFTCKKPYFLAVIASKWLIAPDPIKPPDMQITCLKCYICTGRINSSISSEGKQYQYQKPADTQLDKIRRSDQVYIEKMDRAMPCKDFTSTTQKEDRAQVECPLFMSNSICVTSKTHCRECSFNYPVEMGPKFAPMNTCPEGALDCKCNRNLCNGVVFGASKAGNMNDSSKRGVVALLGVSFFVRGYFGGGAEYRSLTMDFQHPFHHGVTTGSSSRISTWWTWTWPSWGSDDDSGPATQCSSCGAYIYGSHTCST</sequence>
<gene>
    <name evidence="1" type="ORF">Fcan01_08813</name>
</gene>
<evidence type="ECO:0000313" key="2">
    <source>
        <dbReference type="Proteomes" id="UP000198287"/>
    </source>
</evidence>
<dbReference type="EMBL" id="LNIX01000004">
    <property type="protein sequence ID" value="OXA55803.1"/>
    <property type="molecule type" value="Genomic_DNA"/>
</dbReference>
<dbReference type="Proteomes" id="UP000198287">
    <property type="component" value="Unassembled WGS sequence"/>
</dbReference>
<evidence type="ECO:0000313" key="1">
    <source>
        <dbReference type="EMBL" id="OXA55803.1"/>
    </source>
</evidence>
<organism evidence="1 2">
    <name type="scientific">Folsomia candida</name>
    <name type="common">Springtail</name>
    <dbReference type="NCBI Taxonomy" id="158441"/>
    <lineage>
        <taxon>Eukaryota</taxon>
        <taxon>Metazoa</taxon>
        <taxon>Ecdysozoa</taxon>
        <taxon>Arthropoda</taxon>
        <taxon>Hexapoda</taxon>
        <taxon>Collembola</taxon>
        <taxon>Entomobryomorpha</taxon>
        <taxon>Isotomoidea</taxon>
        <taxon>Isotomidae</taxon>
        <taxon>Proisotominae</taxon>
        <taxon>Folsomia</taxon>
    </lineage>
</organism>
<reference evidence="1 2" key="1">
    <citation type="submission" date="2015-12" db="EMBL/GenBank/DDBJ databases">
        <title>The genome of Folsomia candida.</title>
        <authorList>
            <person name="Faddeeva A."/>
            <person name="Derks M.F."/>
            <person name="Anvar Y."/>
            <person name="Smit S."/>
            <person name="Van Straalen N."/>
            <person name="Roelofs D."/>
        </authorList>
    </citation>
    <scope>NUCLEOTIDE SEQUENCE [LARGE SCALE GENOMIC DNA]</scope>
    <source>
        <strain evidence="1 2">VU population</strain>
        <tissue evidence="1">Whole body</tissue>
    </source>
</reference>
<protein>
    <submittedName>
        <fullName evidence="1">Uncharacterized protein</fullName>
    </submittedName>
</protein>
<dbReference type="AlphaFoldDB" id="A0A226EDV2"/>
<name>A0A226EDV2_FOLCA</name>
<keyword evidence="2" id="KW-1185">Reference proteome</keyword>